<evidence type="ECO:0000256" key="5">
    <source>
        <dbReference type="ARBA" id="ARBA00022556"/>
    </source>
</evidence>
<dbReference type="Gene3D" id="3.30.230.20">
    <property type="entry name" value="lpxc deacetylase, domain 1"/>
    <property type="match status" value="1"/>
</dbReference>
<dbReference type="InterPro" id="IPR011334">
    <property type="entry name" value="UDP-acyl_GlcNac_deAcase_C"/>
</dbReference>
<dbReference type="GO" id="GO:0046872">
    <property type="term" value="F:metal ion binding"/>
    <property type="evidence" value="ECO:0007669"/>
    <property type="project" value="UniProtKB-KW"/>
</dbReference>
<evidence type="ECO:0000256" key="9">
    <source>
        <dbReference type="ARBA" id="ARBA00023098"/>
    </source>
</evidence>
<keyword evidence="6" id="KW-0479">Metal-binding</keyword>
<dbReference type="InterPro" id="IPR020568">
    <property type="entry name" value="Ribosomal_Su5_D2-typ_SF"/>
</dbReference>
<dbReference type="NCBIfam" id="TIGR00325">
    <property type="entry name" value="lpxC"/>
    <property type="match status" value="1"/>
</dbReference>
<feature type="non-terminal residue" evidence="11">
    <location>
        <position position="328"/>
    </location>
</feature>
<name>A0A382K327_9ZZZZ</name>
<evidence type="ECO:0000256" key="1">
    <source>
        <dbReference type="ARBA" id="ARBA00001947"/>
    </source>
</evidence>
<evidence type="ECO:0000256" key="8">
    <source>
        <dbReference type="ARBA" id="ARBA00022833"/>
    </source>
</evidence>
<evidence type="ECO:0000256" key="10">
    <source>
        <dbReference type="ARBA" id="ARBA00024535"/>
    </source>
</evidence>
<organism evidence="11">
    <name type="scientific">marine metagenome</name>
    <dbReference type="NCBI Taxonomy" id="408172"/>
    <lineage>
        <taxon>unclassified sequences</taxon>
        <taxon>metagenomes</taxon>
        <taxon>ecological metagenomes</taxon>
    </lineage>
</organism>
<keyword evidence="4" id="KW-0444">Lipid biosynthesis</keyword>
<comment type="pathway">
    <text evidence="2">Glycolipid biosynthesis; lipid IV(A) biosynthesis; lipid IV(A) from (3R)-3-hydroxytetradecanoyl-[acyl-carrier-protein] and UDP-N-acetyl-alpha-D-glucosamine: step 2/6.</text>
</comment>
<evidence type="ECO:0000313" key="11">
    <source>
        <dbReference type="EMBL" id="SVC18860.1"/>
    </source>
</evidence>
<dbReference type="UniPathway" id="UPA00359">
    <property type="reaction ID" value="UER00478"/>
</dbReference>
<reference evidence="11" key="1">
    <citation type="submission" date="2018-05" db="EMBL/GenBank/DDBJ databases">
        <authorList>
            <person name="Lanie J.A."/>
            <person name="Ng W.-L."/>
            <person name="Kazmierczak K.M."/>
            <person name="Andrzejewski T.M."/>
            <person name="Davidsen T.M."/>
            <person name="Wayne K.J."/>
            <person name="Tettelin H."/>
            <person name="Glass J.I."/>
            <person name="Rusch D."/>
            <person name="Podicherti R."/>
            <person name="Tsui H.-C.T."/>
            <person name="Winkler M.E."/>
        </authorList>
    </citation>
    <scope>NUCLEOTIDE SEQUENCE</scope>
</reference>
<gene>
    <name evidence="11" type="ORF">METZ01_LOCUS271714</name>
</gene>
<evidence type="ECO:0000256" key="6">
    <source>
        <dbReference type="ARBA" id="ARBA00022723"/>
    </source>
</evidence>
<keyword evidence="9" id="KW-0443">Lipid metabolism</keyword>
<evidence type="ECO:0000256" key="3">
    <source>
        <dbReference type="ARBA" id="ARBA00012745"/>
    </source>
</evidence>
<accession>A0A382K327</accession>
<evidence type="ECO:0000256" key="4">
    <source>
        <dbReference type="ARBA" id="ARBA00022516"/>
    </source>
</evidence>
<dbReference type="AlphaFoldDB" id="A0A382K327"/>
<dbReference type="EMBL" id="UINC01078108">
    <property type="protein sequence ID" value="SVC18860.1"/>
    <property type="molecule type" value="Genomic_DNA"/>
</dbReference>
<dbReference type="Gene3D" id="3.30.1700.10">
    <property type="entry name" value="lpxc deacetylase, domain 2"/>
    <property type="match status" value="1"/>
</dbReference>
<comment type="catalytic activity">
    <reaction evidence="10">
        <text>a UDP-3-O-[(3R)-3-hydroxyacyl]-N-acetyl-alpha-D-glucosamine + H2O = a UDP-3-O-[(3R)-3-hydroxyacyl]-alpha-D-glucosamine + acetate</text>
        <dbReference type="Rhea" id="RHEA:67816"/>
        <dbReference type="ChEBI" id="CHEBI:15377"/>
        <dbReference type="ChEBI" id="CHEBI:30089"/>
        <dbReference type="ChEBI" id="CHEBI:137740"/>
        <dbReference type="ChEBI" id="CHEBI:173225"/>
        <dbReference type="EC" id="3.5.1.108"/>
    </reaction>
</comment>
<dbReference type="Pfam" id="PF03331">
    <property type="entry name" value="LpxC"/>
    <property type="match status" value="1"/>
</dbReference>
<evidence type="ECO:0000256" key="2">
    <source>
        <dbReference type="ARBA" id="ARBA00005002"/>
    </source>
</evidence>
<evidence type="ECO:0000256" key="7">
    <source>
        <dbReference type="ARBA" id="ARBA00022801"/>
    </source>
</evidence>
<dbReference type="GO" id="GO:0016020">
    <property type="term" value="C:membrane"/>
    <property type="evidence" value="ECO:0007669"/>
    <property type="project" value="GOC"/>
</dbReference>
<keyword evidence="5" id="KW-0441">Lipid A biosynthesis</keyword>
<dbReference type="HAMAP" id="MF_00388">
    <property type="entry name" value="LpxC"/>
    <property type="match status" value="1"/>
</dbReference>
<dbReference type="PANTHER" id="PTHR33694">
    <property type="entry name" value="UDP-3-O-ACYL-N-ACETYLGLUCOSAMINE DEACETYLASE 1, MITOCHONDRIAL-RELATED"/>
    <property type="match status" value="1"/>
</dbReference>
<proteinExistence type="inferred from homology"/>
<dbReference type="EC" id="3.5.1.108" evidence="3"/>
<keyword evidence="7" id="KW-0378">Hydrolase</keyword>
<comment type="cofactor">
    <cofactor evidence="1">
        <name>Zn(2+)</name>
        <dbReference type="ChEBI" id="CHEBI:29105"/>
    </cofactor>
</comment>
<dbReference type="InterPro" id="IPR015870">
    <property type="entry name" value="UDP-acyl_N-AcGlcN_deAcase_N"/>
</dbReference>
<sequence length="328" mass="35549">MRTEDVSAKQHTLKNTINCSGVGLHSGVKVSMCLRPASADTGVVFHRTDLKVVAMPADDNPQYVDVEIPARWDTVSDTVMSTTIQNDAGIKVATIEHLMAALAGCGVDNVRVELDGPEVPVMDGSSAPFVFLIECAGLQAQQVCRRSIRVMRRVEIDDGQRRAALVPSDGFSVSLEIDFDSPVISRQCGFFDLHNGGFKREICRARTFGFVEDVSRLKDLGLGQGGSLDNVVVVGLDDEIMNDGGLRYGDEFVRHKALDCFGDLYLAGGPLLAHFAGERTGHTSNNQLLRKLFSDPENWEYCHAQAKPSNGPVEVWSSPLSAVSLAVA</sequence>
<dbReference type="GO" id="GO:0103117">
    <property type="term" value="F:UDP-3-O-acyl-N-acetylglucosamine deacetylase activity"/>
    <property type="evidence" value="ECO:0007669"/>
    <property type="project" value="UniProtKB-EC"/>
</dbReference>
<keyword evidence="8" id="KW-0862">Zinc</keyword>
<dbReference type="PANTHER" id="PTHR33694:SF1">
    <property type="entry name" value="UDP-3-O-ACYL-N-ACETYLGLUCOSAMINE DEACETYLASE 1, MITOCHONDRIAL-RELATED"/>
    <property type="match status" value="1"/>
</dbReference>
<dbReference type="SUPFAM" id="SSF54211">
    <property type="entry name" value="Ribosomal protein S5 domain 2-like"/>
    <property type="match status" value="2"/>
</dbReference>
<dbReference type="GO" id="GO:0009245">
    <property type="term" value="P:lipid A biosynthetic process"/>
    <property type="evidence" value="ECO:0007669"/>
    <property type="project" value="UniProtKB-KW"/>
</dbReference>
<dbReference type="InterPro" id="IPR004463">
    <property type="entry name" value="UDP-acyl_GlcNac_deAcase"/>
</dbReference>
<protein>
    <recommendedName>
        <fullName evidence="3">UDP-3-O-acyl-N-acetylglucosamine deacetylase</fullName>
        <ecNumber evidence="3">3.5.1.108</ecNumber>
    </recommendedName>
</protein>